<proteinExistence type="predicted"/>
<evidence type="ECO:0000259" key="1">
    <source>
        <dbReference type="SMART" id="SM00421"/>
    </source>
</evidence>
<dbReference type="Gene3D" id="1.10.10.10">
    <property type="entry name" value="Winged helix-like DNA-binding domain superfamily/Winged helix DNA-binding domain"/>
    <property type="match status" value="1"/>
</dbReference>
<evidence type="ECO:0000313" key="2">
    <source>
        <dbReference type="EMBL" id="MBD3662586.1"/>
    </source>
</evidence>
<dbReference type="InterPro" id="IPR000792">
    <property type="entry name" value="Tscrpt_reg_LuxR_C"/>
</dbReference>
<dbReference type="SUPFAM" id="SSF46894">
    <property type="entry name" value="C-terminal effector domain of the bipartite response regulators"/>
    <property type="match status" value="1"/>
</dbReference>
<dbReference type="AlphaFoldDB" id="A0A927D1A6"/>
<protein>
    <submittedName>
        <fullName evidence="2">Alpha/beta hydrolase</fullName>
    </submittedName>
</protein>
<dbReference type="Gene3D" id="3.40.50.1820">
    <property type="entry name" value="alpha/beta hydrolase"/>
    <property type="match status" value="1"/>
</dbReference>
<dbReference type="EMBL" id="JACTAG010000001">
    <property type="protein sequence ID" value="MBD3662586.1"/>
    <property type="molecule type" value="Genomic_DNA"/>
</dbReference>
<dbReference type="SUPFAM" id="SSF53474">
    <property type="entry name" value="alpha/beta-Hydrolases"/>
    <property type="match status" value="1"/>
</dbReference>
<keyword evidence="2" id="KW-0378">Hydrolase</keyword>
<evidence type="ECO:0000313" key="3">
    <source>
        <dbReference type="Proteomes" id="UP000635142"/>
    </source>
</evidence>
<dbReference type="GO" id="GO:0016715">
    <property type="term" value="F:oxidoreductase activity, acting on paired donors, with incorporation or reduction of molecular oxygen, reduced ascorbate as one donor, and incorporation of one atom of oxygen"/>
    <property type="evidence" value="ECO:0007669"/>
    <property type="project" value="InterPro"/>
</dbReference>
<feature type="domain" description="HTH luxR-type" evidence="1">
    <location>
        <begin position="127"/>
        <end position="184"/>
    </location>
</feature>
<keyword evidence="3" id="KW-1185">Reference proteome</keyword>
<dbReference type="InterPro" id="IPR029058">
    <property type="entry name" value="AB_hydrolase_fold"/>
</dbReference>
<dbReference type="PROSITE" id="PS00084">
    <property type="entry name" value="CU2_MONOOXYGENASE_1"/>
    <property type="match status" value="1"/>
</dbReference>
<comment type="caution">
    <text evidence="2">The sequence shown here is derived from an EMBL/GenBank/DDBJ whole genome shotgun (WGS) entry which is preliminary data.</text>
</comment>
<dbReference type="InterPro" id="IPR036388">
    <property type="entry name" value="WH-like_DNA-bd_sf"/>
</dbReference>
<dbReference type="GO" id="GO:0003677">
    <property type="term" value="F:DNA binding"/>
    <property type="evidence" value="ECO:0007669"/>
    <property type="project" value="InterPro"/>
</dbReference>
<organism evidence="2 3">
    <name type="scientific">Sulfitobacter aestuariivivens</name>
    <dbReference type="NCBI Taxonomy" id="2766981"/>
    <lineage>
        <taxon>Bacteria</taxon>
        <taxon>Pseudomonadati</taxon>
        <taxon>Pseudomonadota</taxon>
        <taxon>Alphaproteobacteria</taxon>
        <taxon>Rhodobacterales</taxon>
        <taxon>Roseobacteraceae</taxon>
        <taxon>Sulfitobacter</taxon>
    </lineage>
</organism>
<dbReference type="InterPro" id="IPR020611">
    <property type="entry name" value="Cu2_ascorb_mOase_CS-1"/>
</dbReference>
<dbReference type="GO" id="GO:0016787">
    <property type="term" value="F:hydrolase activity"/>
    <property type="evidence" value="ECO:0007669"/>
    <property type="project" value="UniProtKB-KW"/>
</dbReference>
<gene>
    <name evidence="2" type="ORF">H9Q16_01480</name>
</gene>
<dbReference type="GO" id="GO:0006355">
    <property type="term" value="P:regulation of DNA-templated transcription"/>
    <property type="evidence" value="ECO:0007669"/>
    <property type="project" value="InterPro"/>
</dbReference>
<name>A0A927D1A6_9RHOB</name>
<dbReference type="SMART" id="SM00421">
    <property type="entry name" value="HTH_LUXR"/>
    <property type="match status" value="1"/>
</dbReference>
<accession>A0A927D1A6</accession>
<dbReference type="RefSeq" id="WP_191073609.1">
    <property type="nucleotide sequence ID" value="NZ_JACTAG010000001.1"/>
</dbReference>
<reference evidence="2" key="1">
    <citation type="submission" date="2020-08" db="EMBL/GenBank/DDBJ databases">
        <title>Sulfitobacter aestuariivivens sp. nov., isolated from a tidal flat.</title>
        <authorList>
            <person name="Park S."/>
            <person name="Yoon J.-H."/>
        </authorList>
    </citation>
    <scope>NUCLEOTIDE SEQUENCE</scope>
    <source>
        <strain evidence="2">TSTF-M16</strain>
    </source>
</reference>
<sequence length="509" mass="56268">MPVDREIKPDIWDKATEIIADMPGMPVDGQDPDHLINAASLVSAVPQKKSLECVGLPAAIYDENGSRILGPDGFPENVSLPRGLSTKTYVGARGELLFFQPIVLEGMACKLCMGLDAEHLHVVLPETTRLTQAEFTVLAGLMNGHSLRDISDADGVSYNTRRRQTETLLGKLGVHSQLEAIRLVFVTMVDRLLLALGEADAPGAGISKLAELHGEDVRFHWIHLSGHPPIRVVEYGDPRGQPILLHHMMLFPCGLPPTAIAEVIKAGFRVIVPFRPGFFDAPEWRGRANSEEMLAVWSERCDALLTFLNFDRVHVASINYAAVWATDFARRYSERVQSMVMFSPPHPSSQWQTEARTASFLHSLAGIVKKAPWLSKPIAQLHAARVHDIDTCIKTLHKTYKNCPADLSVVESTAQQGLALAVPPLSLRESIGGLDADMRVVLHPWETYLAGLDVPIHFIHGKEDQITRLQVIERLAQSLPQARLNVLENRGNLTWWRDVGQILTSTLGT</sequence>
<dbReference type="InterPro" id="IPR016032">
    <property type="entry name" value="Sig_transdc_resp-reg_C-effctor"/>
</dbReference>
<dbReference type="Proteomes" id="UP000635142">
    <property type="component" value="Unassembled WGS sequence"/>
</dbReference>